<feature type="region of interest" description="Disordered" evidence="1">
    <location>
        <begin position="520"/>
        <end position="549"/>
    </location>
</feature>
<sequence>MEGSWPHPRKHEDTYGPHAPYPRDTLSLTSPTAALRHGDFSINTFQGEMSCARPTFAGRCRRRRDPSGRCTAAPLCSRESPRTPAVGAGRADTQNRTQSTTGQGTGWRPPLSGGLTSQSAFKTRPACGSVSDPGRDTLARGESEQAGAERCPPTAHRAAPQQGRAGLAETHLPWCLGCLSPQTPLLRADKSKGPAWGSAEEVRKRAWAGSKRVHFRGAWAAQRQELPGRWAGGLCWLEGGQTCPLMGPPRRGRTTGAQPRTRDPHGRSLARQRPRCGHVCPHPSCWHSDRRVTLWAYCPPYSPLRSLPGTLRHVGWGETRSAGGLLLQAPAPGLFSRICANDKGSRASASQRVSLGPRTPLSPRVCGNLNWPLCPAARGRRRTDRLLGSEVSSQNSSSLGTCARNFPPKRATEVGGGGRAGLELKPTHPKPENRSAEQDGSKQHTGVRLAHPPATYLLVHGKPDAHGHAANARECGHRLCVAGAHRTCPQCDQAGAQLTLKQGRVLTVVTTDRIQRRNLRPPSLGQTYVPGGRAGNRPQVHRGPSSKTTSFCAGQEGRLQCGRRVVASLSTCGLHLQSSLSFIRNEEELVLAHRRLRGQRHSPPTPAAARPAQAAVPAGRLPRRAVCLLGCGPRSQEALPHWLSCPSVGAKGFREPLGRESHHGLRGPRQHPERAGQPRGWSSAGSLWPRRVVSVHSGAWPVPTACTRAPLSDMHPGGGSCGPTRTLQGCHALESCDTCKCHQMALFHSLQRATLRKRASQVIYRVGPPCEVQGRPTCCMGTRDRPRACVNQLSTRVMAENHPPRKPHGPRVQPSPPSALLGQDMCVTSRGSLPSPGASDLPETCCFGLFAQSDYLPSPGWLLIPQGCHPHLIHLLLFTTLPVSPGGLLKVQGQGAHSPVHEVAGAVNGVHNPGGAGAATASSAMNLWCAELGLRRRQTQDKALQTPGLPGTIQTRLGGTVCVSLCLIFYPSAGPQNTTMHQGAAGLGVQGWTPGRAEGVKLDSAVTLGLRTWQGPGLAWHPPWQCSGWGRREVSPTADNTPRPNGDKAPVHHMAMELTRLHGAPSPLPSRPEPPPAGTLGPRTTGPTSLPVLCTQASWKRPLRAASYSRQPPKRDDVPKTPGWSVSVKAPPGTGHSAENVDGALMFPSCAPSKLAQSSSGRPLPPGAIFQSPQAGAQPRFPTVPSRSGSPGAAEGAPLGPRTTSGSELRHSSANEEKQAKSKKHCTPKGGGALGRPARKHFPEAPCAPRLGFSEVDLVVMAPLARRTQDTDVQSRHSRLCGMHSGWRVLGAVPRVPGSRQIDTLLSPAPSLSRAPTSGPSFLSHRLWNSCSLDLKHVCAHDEGTVSFSGCCFHPAHRSGKALCLGNSGQRKPGAPSGSRGQTGHSPVPPPVGNRPPSPLPSEGFRIMKNVVATVSEGASLAGQRGCRTPEAGPHPAEPAGGPGGSEKTSLSSRVGVATVKLAPGHWGGPWNLPFQTDFQREAGWRKSLAQGKKGGRPCGRRVPHDLQGHAVCQSISKHVGRGLRAPPAAPTMLLSTRLSYCWASLVRITQGNRTKAWRLLAPTVHA</sequence>
<feature type="region of interest" description="Disordered" evidence="1">
    <location>
        <begin position="1364"/>
        <end position="1404"/>
    </location>
</feature>
<feature type="compositionally biased region" description="Basic and acidic residues" evidence="1">
    <location>
        <begin position="425"/>
        <end position="442"/>
    </location>
</feature>
<gene>
    <name evidence="2" type="ORF">Cadr_000028642</name>
</gene>
<feature type="region of interest" description="Disordered" evidence="1">
    <location>
        <begin position="1"/>
        <end position="23"/>
    </location>
</feature>
<dbReference type="EMBL" id="JWIN03000024">
    <property type="protein sequence ID" value="KAB1258397.1"/>
    <property type="molecule type" value="Genomic_DNA"/>
</dbReference>
<feature type="region of interest" description="Disordered" evidence="1">
    <location>
        <begin position="656"/>
        <end position="683"/>
    </location>
</feature>
<proteinExistence type="predicted"/>
<reference evidence="2 3" key="1">
    <citation type="journal article" date="2019" name="Mol. Ecol. Resour.">
        <title>Improving Illumina assemblies with Hi-C and long reads: an example with the North African dromedary.</title>
        <authorList>
            <person name="Elbers J.P."/>
            <person name="Rogers M.F."/>
            <person name="Perelman P.L."/>
            <person name="Proskuryakova A.A."/>
            <person name="Serdyukova N.A."/>
            <person name="Johnson W.E."/>
            <person name="Horin P."/>
            <person name="Corander J."/>
            <person name="Murphy D."/>
            <person name="Burger P.A."/>
        </authorList>
    </citation>
    <scope>NUCLEOTIDE SEQUENCE [LARGE SCALE GENOMIC DNA]</scope>
    <source>
        <strain evidence="2">Drom800</strain>
        <tissue evidence="2">Blood</tissue>
    </source>
</reference>
<evidence type="ECO:0000256" key="1">
    <source>
        <dbReference type="SAM" id="MobiDB-lite"/>
    </source>
</evidence>
<feature type="region of interest" description="Disordered" evidence="1">
    <location>
        <begin position="387"/>
        <end position="447"/>
    </location>
</feature>
<protein>
    <submittedName>
        <fullName evidence="2">Uncharacterized protein</fullName>
    </submittedName>
</protein>
<accession>A0A5N4CHR5</accession>
<feature type="compositionally biased region" description="Polar residues" evidence="1">
    <location>
        <begin position="92"/>
        <end position="102"/>
    </location>
</feature>
<feature type="region of interest" description="Disordered" evidence="1">
    <location>
        <begin position="246"/>
        <end position="273"/>
    </location>
</feature>
<feature type="compositionally biased region" description="Polar residues" evidence="1">
    <location>
        <begin position="390"/>
        <end position="400"/>
    </location>
</feature>
<comment type="caution">
    <text evidence="2">The sequence shown here is derived from an EMBL/GenBank/DDBJ whole genome shotgun (WGS) entry which is preliminary data.</text>
</comment>
<evidence type="ECO:0000313" key="2">
    <source>
        <dbReference type="EMBL" id="KAB1258397.1"/>
    </source>
</evidence>
<feature type="compositionally biased region" description="Low complexity" evidence="1">
    <location>
        <begin position="1430"/>
        <end position="1440"/>
    </location>
</feature>
<organism evidence="2 3">
    <name type="scientific">Camelus dromedarius</name>
    <name type="common">Dromedary</name>
    <name type="synonym">Arabian camel</name>
    <dbReference type="NCBI Taxonomy" id="9838"/>
    <lineage>
        <taxon>Eukaryota</taxon>
        <taxon>Metazoa</taxon>
        <taxon>Chordata</taxon>
        <taxon>Craniata</taxon>
        <taxon>Vertebrata</taxon>
        <taxon>Euteleostomi</taxon>
        <taxon>Mammalia</taxon>
        <taxon>Eutheria</taxon>
        <taxon>Laurasiatheria</taxon>
        <taxon>Artiodactyla</taxon>
        <taxon>Tylopoda</taxon>
        <taxon>Camelidae</taxon>
        <taxon>Camelus</taxon>
    </lineage>
</organism>
<feature type="compositionally biased region" description="Basic and acidic residues" evidence="1">
    <location>
        <begin position="1208"/>
        <end position="1220"/>
    </location>
</feature>
<keyword evidence="3" id="KW-1185">Reference proteome</keyword>
<feature type="region of interest" description="Disordered" evidence="1">
    <location>
        <begin position="1421"/>
        <end position="1450"/>
    </location>
</feature>
<dbReference type="Proteomes" id="UP000299084">
    <property type="component" value="Unassembled WGS sequence"/>
</dbReference>
<feature type="compositionally biased region" description="Basic and acidic residues" evidence="1">
    <location>
        <begin position="133"/>
        <end position="143"/>
    </location>
</feature>
<feature type="region of interest" description="Disordered" evidence="1">
    <location>
        <begin position="61"/>
        <end position="158"/>
    </location>
</feature>
<name>A0A5N4CHR5_CAMDR</name>
<evidence type="ECO:0000313" key="3">
    <source>
        <dbReference type="Proteomes" id="UP000299084"/>
    </source>
</evidence>
<feature type="compositionally biased region" description="Pro residues" evidence="1">
    <location>
        <begin position="1387"/>
        <end position="1400"/>
    </location>
</feature>
<feature type="compositionally biased region" description="Pro residues" evidence="1">
    <location>
        <begin position="1066"/>
        <end position="1077"/>
    </location>
</feature>
<feature type="region of interest" description="Disordered" evidence="1">
    <location>
        <begin position="1062"/>
        <end position="1240"/>
    </location>
</feature>